<dbReference type="InterPro" id="IPR000326">
    <property type="entry name" value="PAP2/HPO"/>
</dbReference>
<dbReference type="Proteomes" id="UP001553715">
    <property type="component" value="Unassembled WGS sequence"/>
</dbReference>
<protein>
    <submittedName>
        <fullName evidence="10">Phosphatase PAP2 family protein</fullName>
    </submittedName>
</protein>
<dbReference type="CDD" id="cd03392">
    <property type="entry name" value="PAP2_like_2"/>
    <property type="match status" value="1"/>
</dbReference>
<keyword evidence="3 7" id="KW-0812">Transmembrane</keyword>
<name>A0ABV3LJV8_9MICO</name>
<accession>A0ABV3LJV8</accession>
<keyword evidence="2" id="KW-1003">Cell membrane</keyword>
<feature type="transmembrane region" description="Helical" evidence="7">
    <location>
        <begin position="63"/>
        <end position="82"/>
    </location>
</feature>
<evidence type="ECO:0000256" key="1">
    <source>
        <dbReference type="ARBA" id="ARBA00004651"/>
    </source>
</evidence>
<feature type="transmembrane region" description="Helical" evidence="7">
    <location>
        <begin position="177"/>
        <end position="199"/>
    </location>
</feature>
<evidence type="ECO:0000313" key="10">
    <source>
        <dbReference type="EMBL" id="MEW1975695.1"/>
    </source>
</evidence>
<evidence type="ECO:0000256" key="8">
    <source>
        <dbReference type="SAM" id="SignalP"/>
    </source>
</evidence>
<dbReference type="PANTHER" id="PTHR14969:SF62">
    <property type="entry name" value="DECAPRENYLPHOSPHORYL-5-PHOSPHORIBOSE PHOSPHATASE RV3807C-RELATED"/>
    <property type="match status" value="1"/>
</dbReference>
<comment type="subcellular location">
    <subcellularLocation>
        <location evidence="1">Cell membrane</location>
        <topology evidence="1">Multi-pass membrane protein</topology>
    </subcellularLocation>
</comment>
<evidence type="ECO:0000256" key="2">
    <source>
        <dbReference type="ARBA" id="ARBA00022475"/>
    </source>
</evidence>
<evidence type="ECO:0000313" key="11">
    <source>
        <dbReference type="Proteomes" id="UP001553715"/>
    </source>
</evidence>
<keyword evidence="11" id="KW-1185">Reference proteome</keyword>
<dbReference type="EMBL" id="JBFBMH010000016">
    <property type="protein sequence ID" value="MEW1975695.1"/>
    <property type="molecule type" value="Genomic_DNA"/>
</dbReference>
<keyword evidence="8" id="KW-0732">Signal</keyword>
<evidence type="ECO:0000256" key="3">
    <source>
        <dbReference type="ARBA" id="ARBA00022692"/>
    </source>
</evidence>
<evidence type="ECO:0000259" key="9">
    <source>
        <dbReference type="SMART" id="SM00014"/>
    </source>
</evidence>
<keyword evidence="4" id="KW-0378">Hydrolase</keyword>
<keyword evidence="6 7" id="KW-0472">Membrane</keyword>
<evidence type="ECO:0000256" key="4">
    <source>
        <dbReference type="ARBA" id="ARBA00022801"/>
    </source>
</evidence>
<feature type="chain" id="PRO_5045296102" evidence="8">
    <location>
        <begin position="21"/>
        <end position="217"/>
    </location>
</feature>
<evidence type="ECO:0000256" key="5">
    <source>
        <dbReference type="ARBA" id="ARBA00022989"/>
    </source>
</evidence>
<organism evidence="10 11">
    <name type="scientific">Microbacterium profundi</name>
    <dbReference type="NCBI Taxonomy" id="450380"/>
    <lineage>
        <taxon>Bacteria</taxon>
        <taxon>Bacillati</taxon>
        <taxon>Actinomycetota</taxon>
        <taxon>Actinomycetes</taxon>
        <taxon>Micrococcales</taxon>
        <taxon>Microbacteriaceae</taxon>
        <taxon>Microbacterium</taxon>
    </lineage>
</organism>
<reference evidence="10 11" key="1">
    <citation type="submission" date="2024-06" db="EMBL/GenBank/DDBJ databases">
        <title>The Natural Products Discovery Center: Release of the First 8490 Sequenced Strains for Exploring Actinobacteria Biosynthetic Diversity.</title>
        <authorList>
            <person name="Kalkreuter E."/>
            <person name="Kautsar S.A."/>
            <person name="Yang D."/>
            <person name="Bader C.D."/>
            <person name="Teijaro C.N."/>
            <person name="Fluegel L."/>
            <person name="Davis C.M."/>
            <person name="Simpson J.R."/>
            <person name="Lauterbach L."/>
            <person name="Steele A.D."/>
            <person name="Gui C."/>
            <person name="Meng S."/>
            <person name="Li G."/>
            <person name="Viehrig K."/>
            <person name="Ye F."/>
            <person name="Su P."/>
            <person name="Kiefer A.F."/>
            <person name="Nichols A."/>
            <person name="Cepeda A.J."/>
            <person name="Yan W."/>
            <person name="Fan B."/>
            <person name="Jiang Y."/>
            <person name="Adhikari A."/>
            <person name="Zheng C.-J."/>
            <person name="Schuster L."/>
            <person name="Cowan T.M."/>
            <person name="Smanski M.J."/>
            <person name="Chevrette M.G."/>
            <person name="De Carvalho L.P.S."/>
            <person name="Shen B."/>
        </authorList>
    </citation>
    <scope>NUCLEOTIDE SEQUENCE [LARGE SCALE GENOMIC DNA]</scope>
    <source>
        <strain evidence="10 11">NPDC077434</strain>
    </source>
</reference>
<feature type="transmembrane region" description="Helical" evidence="7">
    <location>
        <begin position="151"/>
        <end position="171"/>
    </location>
</feature>
<dbReference type="InterPro" id="IPR036938">
    <property type="entry name" value="PAP2/HPO_sf"/>
</dbReference>
<dbReference type="Gene3D" id="1.20.144.10">
    <property type="entry name" value="Phosphatidic acid phosphatase type 2/haloperoxidase"/>
    <property type="match status" value="2"/>
</dbReference>
<proteinExistence type="predicted"/>
<dbReference type="Pfam" id="PF01569">
    <property type="entry name" value="PAP2"/>
    <property type="match status" value="1"/>
</dbReference>
<dbReference type="SMART" id="SM00014">
    <property type="entry name" value="acidPPc"/>
    <property type="match status" value="1"/>
</dbReference>
<dbReference type="PANTHER" id="PTHR14969">
    <property type="entry name" value="SPHINGOSINE-1-PHOSPHATE PHOSPHOHYDROLASE"/>
    <property type="match status" value="1"/>
</dbReference>
<feature type="domain" description="Phosphatidic acid phosphatase type 2/haloperoxidase" evidence="9">
    <location>
        <begin position="88"/>
        <end position="192"/>
    </location>
</feature>
<sequence length="217" mass="23387">MTRRPALLWWGIGCVLAAMALGAAMTAPGPDIPSAMDRGWNRLMIGIQTPLLLSFSEVMNEVGGSWAATYVIPLAILAALLIARRWRAAAFVAVSLLASVLAVQLLKQLFGRARPEEMLVISDFGSFPSGHTANAATLAVIAVLLFPRLWVLIVGIIWTIAMAFSRTLLSVHWLSDTIGGVLVGVGTVLIVGALMLKWVRRPRSAADMSRTMKRSPE</sequence>
<dbReference type="SUPFAM" id="SSF48317">
    <property type="entry name" value="Acid phosphatase/Vanadium-dependent haloperoxidase"/>
    <property type="match status" value="1"/>
</dbReference>
<gene>
    <name evidence="10" type="ORF">AB0301_11555</name>
</gene>
<comment type="caution">
    <text evidence="10">The sequence shown here is derived from an EMBL/GenBank/DDBJ whole genome shotgun (WGS) entry which is preliminary data.</text>
</comment>
<dbReference type="RefSeq" id="WP_366233040.1">
    <property type="nucleotide sequence ID" value="NZ_JBFBMH010000016.1"/>
</dbReference>
<evidence type="ECO:0000256" key="6">
    <source>
        <dbReference type="ARBA" id="ARBA00023136"/>
    </source>
</evidence>
<feature type="signal peptide" evidence="8">
    <location>
        <begin position="1"/>
        <end position="20"/>
    </location>
</feature>
<keyword evidence="5 7" id="KW-1133">Transmembrane helix</keyword>
<evidence type="ECO:0000256" key="7">
    <source>
        <dbReference type="SAM" id="Phobius"/>
    </source>
</evidence>